<comment type="caution">
    <text evidence="2">The sequence shown here is derived from an EMBL/GenBank/DDBJ whole genome shotgun (WGS) entry which is preliminary data.</text>
</comment>
<name>A0ABQ9VI52_SAGOE</name>
<evidence type="ECO:0000313" key="2">
    <source>
        <dbReference type="EMBL" id="KAK2108780.1"/>
    </source>
</evidence>
<feature type="compositionally biased region" description="Pro residues" evidence="1">
    <location>
        <begin position="20"/>
        <end position="35"/>
    </location>
</feature>
<accession>A0ABQ9VI52</accession>
<gene>
    <name evidence="2" type="ORF">P7K49_013945</name>
</gene>
<dbReference type="EMBL" id="JASSZA010000006">
    <property type="protein sequence ID" value="KAK2108780.1"/>
    <property type="molecule type" value="Genomic_DNA"/>
</dbReference>
<feature type="non-terminal residue" evidence="2">
    <location>
        <position position="71"/>
    </location>
</feature>
<evidence type="ECO:0000313" key="3">
    <source>
        <dbReference type="Proteomes" id="UP001266305"/>
    </source>
</evidence>
<keyword evidence="3" id="KW-1185">Reference proteome</keyword>
<proteinExistence type="predicted"/>
<feature type="region of interest" description="Disordered" evidence="1">
    <location>
        <begin position="1"/>
        <end position="71"/>
    </location>
</feature>
<organism evidence="2 3">
    <name type="scientific">Saguinus oedipus</name>
    <name type="common">Cotton-top tamarin</name>
    <name type="synonym">Oedipomidas oedipus</name>
    <dbReference type="NCBI Taxonomy" id="9490"/>
    <lineage>
        <taxon>Eukaryota</taxon>
        <taxon>Metazoa</taxon>
        <taxon>Chordata</taxon>
        <taxon>Craniata</taxon>
        <taxon>Vertebrata</taxon>
        <taxon>Euteleostomi</taxon>
        <taxon>Mammalia</taxon>
        <taxon>Eutheria</taxon>
        <taxon>Euarchontoglires</taxon>
        <taxon>Primates</taxon>
        <taxon>Haplorrhini</taxon>
        <taxon>Platyrrhini</taxon>
        <taxon>Cebidae</taxon>
        <taxon>Callitrichinae</taxon>
        <taxon>Saguinus</taxon>
    </lineage>
</organism>
<evidence type="ECO:0000256" key="1">
    <source>
        <dbReference type="SAM" id="MobiDB-lite"/>
    </source>
</evidence>
<dbReference type="Proteomes" id="UP001266305">
    <property type="component" value="Unassembled WGS sequence"/>
</dbReference>
<sequence>IRQRTAAQRKLSPTPASPNQGPPPQVPVSPGPPPKDSSAPGGPPERTVTPALPSNVLPRHLGSPATSVPGM</sequence>
<feature type="non-terminal residue" evidence="2">
    <location>
        <position position="1"/>
    </location>
</feature>
<reference evidence="2 3" key="1">
    <citation type="submission" date="2023-05" db="EMBL/GenBank/DDBJ databases">
        <title>B98-5 Cell Line De Novo Hybrid Assembly: An Optical Mapping Approach.</title>
        <authorList>
            <person name="Kananen K."/>
            <person name="Auerbach J.A."/>
            <person name="Kautto E."/>
            <person name="Blachly J.S."/>
        </authorList>
    </citation>
    <scope>NUCLEOTIDE SEQUENCE [LARGE SCALE GENOMIC DNA]</scope>
    <source>
        <strain evidence="2">B95-8</strain>
        <tissue evidence="2">Cell line</tissue>
    </source>
</reference>
<protein>
    <submittedName>
        <fullName evidence="2">Uncharacterized protein</fullName>
    </submittedName>
</protein>